<feature type="domain" description="ABC transporter" evidence="4">
    <location>
        <begin position="5"/>
        <end position="245"/>
    </location>
</feature>
<keyword evidence="6" id="KW-1185">Reference proteome</keyword>
<dbReference type="PANTHER" id="PTHR45772">
    <property type="entry name" value="CONSERVED COMPONENT OF ABC TRANSPORTER FOR NATURAL AMINO ACIDS-RELATED"/>
    <property type="match status" value="1"/>
</dbReference>
<dbReference type="GO" id="GO:0005524">
    <property type="term" value="F:ATP binding"/>
    <property type="evidence" value="ECO:0007669"/>
    <property type="project" value="UniProtKB-KW"/>
</dbReference>
<dbReference type="Proteomes" id="UP001174909">
    <property type="component" value="Unassembled WGS sequence"/>
</dbReference>
<dbReference type="CDD" id="cd03219">
    <property type="entry name" value="ABC_Mj1267_LivG_branched"/>
    <property type="match status" value="1"/>
</dbReference>
<dbReference type="SMART" id="SM00382">
    <property type="entry name" value="AAA"/>
    <property type="match status" value="1"/>
</dbReference>
<gene>
    <name evidence="5" type="ORF">GBAR_LOCUS6513</name>
</gene>
<dbReference type="GO" id="GO:0016887">
    <property type="term" value="F:ATP hydrolysis activity"/>
    <property type="evidence" value="ECO:0007669"/>
    <property type="project" value="InterPro"/>
</dbReference>
<evidence type="ECO:0000259" key="4">
    <source>
        <dbReference type="PROSITE" id="PS50893"/>
    </source>
</evidence>
<dbReference type="NCBIfam" id="TIGR03411">
    <property type="entry name" value="urea_trans_UrtD"/>
    <property type="match status" value="1"/>
</dbReference>
<dbReference type="PANTHER" id="PTHR45772:SF8">
    <property type="entry name" value="HIGH-AFFINITY BRANCHED-CHAIN AMINO ACID TRANSPORT ATP-BINDING PROTEIN"/>
    <property type="match status" value="1"/>
</dbReference>
<dbReference type="InterPro" id="IPR027417">
    <property type="entry name" value="P-loop_NTPase"/>
</dbReference>
<evidence type="ECO:0000256" key="2">
    <source>
        <dbReference type="ARBA" id="ARBA00022741"/>
    </source>
</evidence>
<reference evidence="5" key="1">
    <citation type="submission" date="2023-03" db="EMBL/GenBank/DDBJ databases">
        <authorList>
            <person name="Steffen K."/>
            <person name="Cardenas P."/>
        </authorList>
    </citation>
    <scope>NUCLEOTIDE SEQUENCE</scope>
</reference>
<dbReference type="Pfam" id="PF00005">
    <property type="entry name" value="ABC_tran"/>
    <property type="match status" value="1"/>
</dbReference>
<keyword evidence="1" id="KW-0813">Transport</keyword>
<dbReference type="InterPro" id="IPR051120">
    <property type="entry name" value="ABC_AA/LPS_Transport"/>
</dbReference>
<comment type="caution">
    <text evidence="5">The sequence shown here is derived from an EMBL/GenBank/DDBJ whole genome shotgun (WGS) entry which is preliminary data.</text>
</comment>
<dbReference type="Pfam" id="PF12399">
    <property type="entry name" value="BCA_ABC_TP_C"/>
    <property type="match status" value="1"/>
</dbReference>
<evidence type="ECO:0000313" key="6">
    <source>
        <dbReference type="Proteomes" id="UP001174909"/>
    </source>
</evidence>
<sequence length="251" mass="27415">MPAILEIENLEVNFRGFRAVDGFDMAVEEGELRVLIGANGAGKTTLMDLITGRTKSTGGKVTFLGDNITNGQEHKIARRGIGRKFQVPSVFKDLTVRENFEVAHTRSLSVWRNLSVSAKPRQRNRQIEGAMELTSLADESGTFAGSLSHGQSQWLELGMVLVQSPKLVLLDEPTAGMTALETEKTSEIINGLKSEHSIIVVEHDMTFVRSICEIITVMHLGKKLAEGTVEQIENDRAVIDAYLGSGGITHA</sequence>
<dbReference type="SUPFAM" id="SSF52540">
    <property type="entry name" value="P-loop containing nucleoside triphosphate hydrolases"/>
    <property type="match status" value="1"/>
</dbReference>
<dbReference type="InterPro" id="IPR003439">
    <property type="entry name" value="ABC_transporter-like_ATP-bd"/>
</dbReference>
<accession>A0AA35WCM1</accession>
<organism evidence="5 6">
    <name type="scientific">Geodia barretti</name>
    <name type="common">Barrett's horny sponge</name>
    <dbReference type="NCBI Taxonomy" id="519541"/>
    <lineage>
        <taxon>Eukaryota</taxon>
        <taxon>Metazoa</taxon>
        <taxon>Porifera</taxon>
        <taxon>Demospongiae</taxon>
        <taxon>Heteroscleromorpha</taxon>
        <taxon>Tetractinellida</taxon>
        <taxon>Astrophorina</taxon>
        <taxon>Geodiidae</taxon>
        <taxon>Geodia</taxon>
    </lineage>
</organism>
<dbReference type="AlphaFoldDB" id="A0AA35WCM1"/>
<keyword evidence="3 5" id="KW-0067">ATP-binding</keyword>
<dbReference type="InterPro" id="IPR017781">
    <property type="entry name" value="ABC_transptr_urea_ATP-bd_UrtD"/>
</dbReference>
<dbReference type="GO" id="GO:0005886">
    <property type="term" value="C:plasma membrane"/>
    <property type="evidence" value="ECO:0007669"/>
    <property type="project" value="TreeGrafter"/>
</dbReference>
<keyword evidence="2" id="KW-0547">Nucleotide-binding</keyword>
<proteinExistence type="predicted"/>
<dbReference type="EMBL" id="CASHTH010000988">
    <property type="protein sequence ID" value="CAI8009745.1"/>
    <property type="molecule type" value="Genomic_DNA"/>
</dbReference>
<dbReference type="InterPro" id="IPR032823">
    <property type="entry name" value="BCA_ABC_TP_C"/>
</dbReference>
<evidence type="ECO:0000256" key="1">
    <source>
        <dbReference type="ARBA" id="ARBA00022448"/>
    </source>
</evidence>
<dbReference type="InterPro" id="IPR003593">
    <property type="entry name" value="AAA+_ATPase"/>
</dbReference>
<protein>
    <submittedName>
        <fullName evidence="5">High-affinity branched-chain amino acid transport ATP-binding protein BraF</fullName>
    </submittedName>
</protein>
<dbReference type="Gene3D" id="3.40.50.300">
    <property type="entry name" value="P-loop containing nucleotide triphosphate hydrolases"/>
    <property type="match status" value="1"/>
</dbReference>
<name>A0AA35WCM1_GEOBA</name>
<evidence type="ECO:0000313" key="5">
    <source>
        <dbReference type="EMBL" id="CAI8009745.1"/>
    </source>
</evidence>
<evidence type="ECO:0000256" key="3">
    <source>
        <dbReference type="ARBA" id="ARBA00022840"/>
    </source>
</evidence>
<dbReference type="PROSITE" id="PS50893">
    <property type="entry name" value="ABC_TRANSPORTER_2"/>
    <property type="match status" value="1"/>
</dbReference>